<comment type="subunit">
    <text evidence="2">Homotetramer.</text>
</comment>
<evidence type="ECO:0000313" key="5">
    <source>
        <dbReference type="EMBL" id="ABX56699.1"/>
    </source>
</evidence>
<dbReference type="PATRIC" id="fig|33910.5.peg.7535"/>
<gene>
    <name evidence="5" type="primary">ssb</name>
</gene>
<accession>B2XSE1</accession>
<dbReference type="NCBIfam" id="TIGR00621">
    <property type="entry name" value="ssb"/>
    <property type="match status" value="1"/>
</dbReference>
<feature type="region of interest" description="Disordered" evidence="4">
    <location>
        <begin position="114"/>
        <end position="160"/>
    </location>
</feature>
<name>B2XSE1_AMYMD</name>
<dbReference type="PROSITE" id="PS50935">
    <property type="entry name" value="SSB"/>
    <property type="match status" value="1"/>
</dbReference>
<dbReference type="CDD" id="cd04496">
    <property type="entry name" value="SSB_OBF"/>
    <property type="match status" value="1"/>
</dbReference>
<protein>
    <recommendedName>
        <fullName evidence="2 3">Single-stranded DNA-binding protein</fullName>
        <shortName evidence="2">SSB</shortName>
    </recommendedName>
</protein>
<evidence type="ECO:0000256" key="1">
    <source>
        <dbReference type="ARBA" id="ARBA00023125"/>
    </source>
</evidence>
<dbReference type="InterPro" id="IPR000424">
    <property type="entry name" value="Primosome_PriB/ssb"/>
</dbReference>
<evidence type="ECO:0000256" key="2">
    <source>
        <dbReference type="HAMAP-Rule" id="MF_00984"/>
    </source>
</evidence>
<sequence>MAGLPEITMAGTLTADPEMRFTPSGAGVCSFTLVANDRRLDKESGEWRDMGATFLRCTVWRRQAENVADARKGDRLLIVGELKQSEWQDKNTGEKRYGFDVQVREAALSLLWHPAKSARPDRSGGEHTGGTGGGGGGARDPWTAPPATGSAGGFSDEPPF</sequence>
<dbReference type="SUPFAM" id="SSF50249">
    <property type="entry name" value="Nucleic acid-binding proteins"/>
    <property type="match status" value="1"/>
</dbReference>
<dbReference type="InterPro" id="IPR011344">
    <property type="entry name" value="ssDNA-bd"/>
</dbReference>
<evidence type="ECO:0000256" key="3">
    <source>
        <dbReference type="RuleBase" id="RU000524"/>
    </source>
</evidence>
<dbReference type="GO" id="GO:0009295">
    <property type="term" value="C:nucleoid"/>
    <property type="evidence" value="ECO:0007669"/>
    <property type="project" value="TreeGrafter"/>
</dbReference>
<keyword evidence="5" id="KW-0614">Plasmid</keyword>
<evidence type="ECO:0000256" key="4">
    <source>
        <dbReference type="SAM" id="MobiDB-lite"/>
    </source>
</evidence>
<dbReference type="RefSeq" id="WP_012477111.1">
    <property type="nucleotide sequence ID" value="NC_010852.1"/>
</dbReference>
<reference evidence="5" key="2">
    <citation type="journal article" date="2008" name="Plasmid">
        <title>Actinomycete integrative and conjugative pMEA-like elements of Amycolatopsis and Saccharopolyspora decoded.</title>
        <authorList>
            <person name="Te Poele E.M."/>
            <person name="Samborskyy M."/>
            <person name="Oliynyk M."/>
            <person name="Leadlay P.F."/>
            <person name="Bolhuis H."/>
            <person name="Dijkhuizen L."/>
        </authorList>
    </citation>
    <scope>NUCLEOTIDE SEQUENCE</scope>
    <source>
        <plasmid evidence="5">pMEA100</plasmid>
    </source>
</reference>
<comment type="caution">
    <text evidence="2">Lacks conserved residue(s) required for the propagation of feature annotation.</text>
</comment>
<reference evidence="5" key="1">
    <citation type="journal article" date="2007" name="FEMS Microbiol. Ecol.">
        <title>Prevalence and distribution of nucleotide sequences typical for pMEA-like accessory genetic elements in the genus Amycolatopsis.</title>
        <authorList>
            <person name="te Poele E.M."/>
            <person name="Habets M.N."/>
            <person name="Tan G.Y."/>
            <person name="Ward A.C."/>
            <person name="Goodfellow M."/>
            <person name="Bolhuis H."/>
            <person name="Dijkhuizen L."/>
        </authorList>
    </citation>
    <scope>NUCLEOTIDE SEQUENCE</scope>
    <source>
        <plasmid evidence="5">pMEA100</plasmid>
    </source>
</reference>
<feature type="compositionally biased region" description="Gly residues" evidence="4">
    <location>
        <begin position="126"/>
        <end position="138"/>
    </location>
</feature>
<dbReference type="PANTHER" id="PTHR10302">
    <property type="entry name" value="SINGLE-STRANDED DNA-BINDING PROTEIN"/>
    <property type="match status" value="1"/>
</dbReference>
<organism evidence="5">
    <name type="scientific">Amycolatopsis mediterranei</name>
    <name type="common">Nocardia mediterranei</name>
    <dbReference type="NCBI Taxonomy" id="33910"/>
    <lineage>
        <taxon>Bacteria</taxon>
        <taxon>Bacillati</taxon>
        <taxon>Actinomycetota</taxon>
        <taxon>Actinomycetes</taxon>
        <taxon>Pseudonocardiales</taxon>
        <taxon>Pseudonocardiaceae</taxon>
        <taxon>Amycolatopsis</taxon>
    </lineage>
</organism>
<geneLocation type="plasmid" evidence="5">
    <name>pMEA100</name>
</geneLocation>
<proteinExistence type="inferred from homology"/>
<dbReference type="GO" id="GO:0006260">
    <property type="term" value="P:DNA replication"/>
    <property type="evidence" value="ECO:0007669"/>
    <property type="project" value="InterPro"/>
</dbReference>
<dbReference type="PANTHER" id="PTHR10302:SF27">
    <property type="entry name" value="SINGLE-STRANDED DNA-BINDING PROTEIN"/>
    <property type="match status" value="1"/>
</dbReference>
<dbReference type="AlphaFoldDB" id="B2XSE1"/>
<dbReference type="GO" id="GO:0003697">
    <property type="term" value="F:single-stranded DNA binding"/>
    <property type="evidence" value="ECO:0007669"/>
    <property type="project" value="UniProtKB-UniRule"/>
</dbReference>
<dbReference type="EMBL" id="EU149765">
    <property type="protein sequence ID" value="ABX56699.1"/>
    <property type="molecule type" value="Genomic_DNA"/>
</dbReference>
<keyword evidence="1 2" id="KW-0238">DNA-binding</keyword>
<dbReference type="Pfam" id="PF00436">
    <property type="entry name" value="SSB"/>
    <property type="match status" value="1"/>
</dbReference>
<dbReference type="InterPro" id="IPR012340">
    <property type="entry name" value="NA-bd_OB-fold"/>
</dbReference>
<dbReference type="Gene3D" id="2.40.50.140">
    <property type="entry name" value="Nucleic acid-binding proteins"/>
    <property type="match status" value="1"/>
</dbReference>
<dbReference type="HAMAP" id="MF_00984">
    <property type="entry name" value="SSB"/>
    <property type="match status" value="1"/>
</dbReference>